<evidence type="ECO:0000313" key="12">
    <source>
        <dbReference type="Proteomes" id="UP000601171"/>
    </source>
</evidence>
<dbReference type="Proteomes" id="UP000601171">
    <property type="component" value="Unassembled WGS sequence"/>
</dbReference>
<organism evidence="11 12">
    <name type="scientific">Paratissierella segnis</name>
    <dbReference type="NCBI Taxonomy" id="2763679"/>
    <lineage>
        <taxon>Bacteria</taxon>
        <taxon>Bacillati</taxon>
        <taxon>Bacillota</taxon>
        <taxon>Tissierellia</taxon>
        <taxon>Tissierellales</taxon>
        <taxon>Tissierellaceae</taxon>
        <taxon>Paratissierella</taxon>
    </lineage>
</organism>
<comment type="subcellular location">
    <subcellularLocation>
        <location evidence="10">Cell membrane</location>
        <topology evidence="10">Peripheral membrane protein</topology>
    </subcellularLocation>
    <subcellularLocation>
        <location evidence="2">Membrane</location>
        <topology evidence="2">Peripheral membrane protein</topology>
    </subcellularLocation>
</comment>
<keyword evidence="8 10" id="KW-0139">CF(1)</keyword>
<reference evidence="11" key="1">
    <citation type="submission" date="2020-08" db="EMBL/GenBank/DDBJ databases">
        <title>Genome public.</title>
        <authorList>
            <person name="Liu C."/>
            <person name="Sun Q."/>
        </authorList>
    </citation>
    <scope>NUCLEOTIDE SEQUENCE</scope>
    <source>
        <strain evidence="11">BX21</strain>
    </source>
</reference>
<evidence type="ECO:0000256" key="1">
    <source>
        <dbReference type="ARBA" id="ARBA00003456"/>
    </source>
</evidence>
<dbReference type="AlphaFoldDB" id="A0A926ET95"/>
<dbReference type="RefSeq" id="WP_262428711.1">
    <property type="nucleotide sequence ID" value="NZ_JACRTG010000008.1"/>
</dbReference>
<comment type="similarity">
    <text evidence="3 10">Belongs to the ATPase gamma chain family.</text>
</comment>
<dbReference type="SUPFAM" id="SSF52943">
    <property type="entry name" value="ATP synthase (F1-ATPase), gamma subunit"/>
    <property type="match status" value="1"/>
</dbReference>
<comment type="subunit">
    <text evidence="10">F-type ATPases have 2 components, CF(1) - the catalytic core - and CF(0) - the membrane proton channel. CF(1) has five subunits: alpha(3), beta(3), gamma(1), delta(1), epsilon(1). CF(0) has three main subunits: a, b and c.</text>
</comment>
<evidence type="ECO:0000256" key="8">
    <source>
        <dbReference type="ARBA" id="ARBA00023196"/>
    </source>
</evidence>
<dbReference type="GO" id="GO:0045259">
    <property type="term" value="C:proton-transporting ATP synthase complex"/>
    <property type="evidence" value="ECO:0007669"/>
    <property type="project" value="UniProtKB-KW"/>
</dbReference>
<dbReference type="Pfam" id="PF00231">
    <property type="entry name" value="ATP-synt"/>
    <property type="match status" value="1"/>
</dbReference>
<dbReference type="HAMAP" id="MF_00815">
    <property type="entry name" value="ATP_synth_gamma_bact"/>
    <property type="match status" value="1"/>
</dbReference>
<evidence type="ECO:0000256" key="5">
    <source>
        <dbReference type="ARBA" id="ARBA00022781"/>
    </source>
</evidence>
<dbReference type="CDD" id="cd12151">
    <property type="entry name" value="F1-ATPase_gamma"/>
    <property type="match status" value="1"/>
</dbReference>
<comment type="function">
    <text evidence="1 10">Produces ATP from ADP in the presence of a proton gradient across the membrane. The gamma chain is believed to be important in regulating ATPase activity and the flow of protons through the CF(0) complex.</text>
</comment>
<evidence type="ECO:0000256" key="3">
    <source>
        <dbReference type="ARBA" id="ARBA00007681"/>
    </source>
</evidence>
<keyword evidence="10" id="KW-1003">Cell membrane</keyword>
<keyword evidence="6 10" id="KW-0406">Ion transport</keyword>
<dbReference type="PANTHER" id="PTHR11693:SF22">
    <property type="entry name" value="ATP SYNTHASE SUBUNIT GAMMA, MITOCHONDRIAL"/>
    <property type="match status" value="1"/>
</dbReference>
<keyword evidence="12" id="KW-1185">Reference proteome</keyword>
<dbReference type="InterPro" id="IPR035968">
    <property type="entry name" value="ATP_synth_F1_ATPase_gsu"/>
</dbReference>
<sequence length="285" mass="32949">MAQSTRDIKRRIKSIGSIMQITKAMELVSSAKLTKAKERLIRTRPYYYTVLKNIQQTFNIVGDRHPLLMDKEINKSLYIVISDDRGLAGGYNNNIVKLVEDEAKGREKDVFLILIGTKSIDYFRNSEYKIIKKFTGITEDPLYSDAEKIGELAFNLYKDYEVDEIKVAFTRFVNNLTHEPEIRQLLPYVSFWEEEDRKNKVIDFEPSPEEVFDYLIPKYVNSYIYGALIEASCSEQAARRIAMEVATDNAKEIIEELKVSYNHARQSAITTELNEIITSAEVLKE</sequence>
<keyword evidence="9 10" id="KW-0066">ATP synthesis</keyword>
<dbReference type="Gene3D" id="1.10.287.80">
    <property type="entry name" value="ATP synthase, gamma subunit, helix hairpin domain"/>
    <property type="match status" value="1"/>
</dbReference>
<dbReference type="InterPro" id="IPR000131">
    <property type="entry name" value="ATP_synth_F1_gsu"/>
</dbReference>
<keyword evidence="5 10" id="KW-0375">Hydrogen ion transport</keyword>
<evidence type="ECO:0000313" key="11">
    <source>
        <dbReference type="EMBL" id="MBC8587241.1"/>
    </source>
</evidence>
<dbReference type="GO" id="GO:0042777">
    <property type="term" value="P:proton motive force-driven plasma membrane ATP synthesis"/>
    <property type="evidence" value="ECO:0007669"/>
    <property type="project" value="UniProtKB-UniRule"/>
</dbReference>
<dbReference type="EMBL" id="JACRTG010000008">
    <property type="protein sequence ID" value="MBC8587241.1"/>
    <property type="molecule type" value="Genomic_DNA"/>
</dbReference>
<dbReference type="PRINTS" id="PR00126">
    <property type="entry name" value="ATPASEGAMMA"/>
</dbReference>
<dbReference type="NCBIfam" id="TIGR01146">
    <property type="entry name" value="ATPsyn_F1gamma"/>
    <property type="match status" value="1"/>
</dbReference>
<gene>
    <name evidence="10 11" type="primary">atpG</name>
    <name evidence="11" type="ORF">H8707_03155</name>
</gene>
<dbReference type="GO" id="GO:0005524">
    <property type="term" value="F:ATP binding"/>
    <property type="evidence" value="ECO:0007669"/>
    <property type="project" value="UniProtKB-UniRule"/>
</dbReference>
<evidence type="ECO:0000256" key="7">
    <source>
        <dbReference type="ARBA" id="ARBA00023136"/>
    </source>
</evidence>
<dbReference type="PANTHER" id="PTHR11693">
    <property type="entry name" value="ATP SYNTHASE GAMMA CHAIN"/>
    <property type="match status" value="1"/>
</dbReference>
<dbReference type="GO" id="GO:0005886">
    <property type="term" value="C:plasma membrane"/>
    <property type="evidence" value="ECO:0007669"/>
    <property type="project" value="UniProtKB-SubCell"/>
</dbReference>
<accession>A0A926ET95</accession>
<dbReference type="Gene3D" id="3.40.1380.10">
    <property type="match status" value="1"/>
</dbReference>
<protein>
    <recommendedName>
        <fullName evidence="10">ATP synthase gamma chain</fullName>
    </recommendedName>
    <alternativeName>
        <fullName evidence="10">ATP synthase F1 sector gamma subunit</fullName>
    </alternativeName>
    <alternativeName>
        <fullName evidence="10">F-ATPase gamma subunit</fullName>
    </alternativeName>
</protein>
<keyword evidence="7 10" id="KW-0472">Membrane</keyword>
<evidence type="ECO:0000256" key="4">
    <source>
        <dbReference type="ARBA" id="ARBA00022448"/>
    </source>
</evidence>
<keyword evidence="4 10" id="KW-0813">Transport</keyword>
<evidence type="ECO:0000256" key="9">
    <source>
        <dbReference type="ARBA" id="ARBA00023310"/>
    </source>
</evidence>
<evidence type="ECO:0000256" key="2">
    <source>
        <dbReference type="ARBA" id="ARBA00004170"/>
    </source>
</evidence>
<proteinExistence type="inferred from homology"/>
<dbReference type="GO" id="GO:0046933">
    <property type="term" value="F:proton-transporting ATP synthase activity, rotational mechanism"/>
    <property type="evidence" value="ECO:0007669"/>
    <property type="project" value="UniProtKB-UniRule"/>
</dbReference>
<evidence type="ECO:0000256" key="6">
    <source>
        <dbReference type="ARBA" id="ARBA00023065"/>
    </source>
</evidence>
<evidence type="ECO:0000256" key="10">
    <source>
        <dbReference type="HAMAP-Rule" id="MF_00815"/>
    </source>
</evidence>
<comment type="caution">
    <text evidence="11">The sequence shown here is derived from an EMBL/GenBank/DDBJ whole genome shotgun (WGS) entry which is preliminary data.</text>
</comment>
<name>A0A926ET95_9FIRM</name>